<dbReference type="Proteomes" id="UP000822688">
    <property type="component" value="Chromosome V"/>
</dbReference>
<dbReference type="EMBL" id="CM026426">
    <property type="protein sequence ID" value="KAG0573343.1"/>
    <property type="molecule type" value="Genomic_DNA"/>
</dbReference>
<gene>
    <name evidence="2" type="ORF">KC19_VG170000</name>
</gene>
<evidence type="ECO:0000313" key="2">
    <source>
        <dbReference type="EMBL" id="KAG0573343.1"/>
    </source>
</evidence>
<comment type="caution">
    <text evidence="2">The sequence shown here is derived from an EMBL/GenBank/DDBJ whole genome shotgun (WGS) entry which is preliminary data.</text>
</comment>
<evidence type="ECO:0000256" key="1">
    <source>
        <dbReference type="SAM" id="SignalP"/>
    </source>
</evidence>
<sequence length="77" mass="8334">MGMLFLKFCKSVFGVTGTVSPLAQDGVPATKFMFCVATGKSFRREGSTSFKDVAPALYYADSCTNTSYESLDDEPVI</sequence>
<evidence type="ECO:0000313" key="3">
    <source>
        <dbReference type="Proteomes" id="UP000822688"/>
    </source>
</evidence>
<protein>
    <submittedName>
        <fullName evidence="2">Uncharacterized protein</fullName>
    </submittedName>
</protein>
<accession>A0A8T0HRZ8</accession>
<proteinExistence type="predicted"/>
<dbReference type="AlphaFoldDB" id="A0A8T0HRZ8"/>
<keyword evidence="1" id="KW-0732">Signal</keyword>
<feature type="signal peptide" evidence="1">
    <location>
        <begin position="1"/>
        <end position="17"/>
    </location>
</feature>
<organism evidence="2 3">
    <name type="scientific">Ceratodon purpureus</name>
    <name type="common">Fire moss</name>
    <name type="synonym">Dicranum purpureum</name>
    <dbReference type="NCBI Taxonomy" id="3225"/>
    <lineage>
        <taxon>Eukaryota</taxon>
        <taxon>Viridiplantae</taxon>
        <taxon>Streptophyta</taxon>
        <taxon>Embryophyta</taxon>
        <taxon>Bryophyta</taxon>
        <taxon>Bryophytina</taxon>
        <taxon>Bryopsida</taxon>
        <taxon>Dicranidae</taxon>
        <taxon>Pseudoditrichales</taxon>
        <taxon>Ditrichaceae</taxon>
        <taxon>Ceratodon</taxon>
    </lineage>
</organism>
<keyword evidence="3" id="KW-1185">Reference proteome</keyword>
<reference evidence="2" key="1">
    <citation type="submission" date="2020-06" db="EMBL/GenBank/DDBJ databases">
        <title>WGS assembly of Ceratodon purpureus strain R40.</title>
        <authorList>
            <person name="Carey S.B."/>
            <person name="Jenkins J."/>
            <person name="Shu S."/>
            <person name="Lovell J.T."/>
            <person name="Sreedasyam A."/>
            <person name="Maumus F."/>
            <person name="Tiley G.P."/>
            <person name="Fernandez-Pozo N."/>
            <person name="Barry K."/>
            <person name="Chen C."/>
            <person name="Wang M."/>
            <person name="Lipzen A."/>
            <person name="Daum C."/>
            <person name="Saski C.A."/>
            <person name="Payton A.C."/>
            <person name="Mcbreen J.C."/>
            <person name="Conrad R.E."/>
            <person name="Kollar L.M."/>
            <person name="Olsson S."/>
            <person name="Huttunen S."/>
            <person name="Landis J.B."/>
            <person name="Wickett N.J."/>
            <person name="Johnson M.G."/>
            <person name="Rensing S.A."/>
            <person name="Grimwood J."/>
            <person name="Schmutz J."/>
            <person name="Mcdaniel S.F."/>
        </authorList>
    </citation>
    <scope>NUCLEOTIDE SEQUENCE</scope>
    <source>
        <strain evidence="2">R40</strain>
    </source>
</reference>
<name>A0A8T0HRZ8_CERPU</name>
<feature type="chain" id="PRO_5035748064" evidence="1">
    <location>
        <begin position="18"/>
        <end position="77"/>
    </location>
</feature>